<sequence length="965" mass="109874">MAALTERAQEIFNLKIPGQQTQREKILWMQQNRMHGTWAKCFQCEKWRYLKNIFDPVDIPDKWQCSMNLDNKFNSCEKPQSHFNNNAVVRLKFTAGSLVWVNSARYSRWPGMVDDDPELAQFYWLSPHDHGRKACMYHIVFIDVDYKNTSRQWFSENELIAFTWYNSQAVPGKLSRLMESVRIAREALDMNVFQRLQKFGFARLYRDHIFSFGHAMRSLVVSEGQELDYESDCTLLSCSDTEDEEYYESLRAGYPSGFCSRKKRGVISPYEYFERSKEKEMSLKSNSHSKKNNRTGRATSVVPSENDFRKSGRASSVGPSENDLKKRRRASSIGPTDNDHRRERASSIGSNENTLQRRNSLDSGSHRRTPIVPKHKTPQKRERSSLVSPKKNLSQRKTSVASEENKKRRSNGSLEYRDLERPSSVVQDDFHSRNKRTTSVVHDIDSYPKNKRASSVVRDTDSKSRYKRASSVAPDIDSRKKRASSVVSDVDSKSRYRRASSVAPDIDSRKKRASSVSHVDSKSKKKRTSSVDSDNDSKSSRKRSSSLVRSIDSDSRNKQASSVSHGKHSAKQSRGRRASSITPDSFFESEHKNKTAPSFPNDSSENDRTKRKAALSAPDNYFKSEGSSKKSRSTSLKENSEKTPRKSLDSSGDYSNSYSRRRSSSVVDSYAEKGRASSTTPSYNYESSSRSKKDSFVNSRERLSNSRSRKDSSKVANDFSENKMGRRSASVTPFDDCETSQRRKRASSVAPVRHRESISRGRRSSSIAPVGYDHGDKTQRKKKTTPTVSISPGGYHDKEASKPYLSGSNYCTTTPRKKTTAPWSHLHHHNQEKPEFYLSGPRRHSVSGDFKKRTPKTSNPSGRLLRSQTRSSEDDVKENNSNSNMDVDNDLRNMNNSLVIPNTPVSSSTPISNSYPTNVPLYGHGLMRRTVYEITTKRWKFTGPNGESYYQDLVTESHSSNSRPF</sequence>
<dbReference type="GO" id="GO:0008270">
    <property type="term" value="F:zinc ion binding"/>
    <property type="evidence" value="ECO:0007669"/>
    <property type="project" value="UniProtKB-KW"/>
</dbReference>
<evidence type="ECO:0000259" key="5">
    <source>
        <dbReference type="PROSITE" id="PS51050"/>
    </source>
</evidence>
<evidence type="ECO:0000313" key="6">
    <source>
        <dbReference type="EMBL" id="CAH1404461.1"/>
    </source>
</evidence>
<feature type="compositionally biased region" description="Basic and acidic residues" evidence="4">
    <location>
        <begin position="638"/>
        <end position="648"/>
    </location>
</feature>
<dbReference type="Pfam" id="PF07496">
    <property type="entry name" value="zf-CW"/>
    <property type="match status" value="1"/>
</dbReference>
<feature type="compositionally biased region" description="Polar residues" evidence="4">
    <location>
        <begin position="856"/>
        <end position="870"/>
    </location>
</feature>
<dbReference type="EMBL" id="OV725082">
    <property type="protein sequence ID" value="CAH1404461.1"/>
    <property type="molecule type" value="Genomic_DNA"/>
</dbReference>
<feature type="compositionally biased region" description="Basic residues" evidence="4">
    <location>
        <begin position="366"/>
        <end position="378"/>
    </location>
</feature>
<evidence type="ECO:0000256" key="4">
    <source>
        <dbReference type="SAM" id="MobiDB-lite"/>
    </source>
</evidence>
<dbReference type="Proteomes" id="UP001152798">
    <property type="component" value="Chromosome 6"/>
</dbReference>
<gene>
    <name evidence="6" type="ORF">NEZAVI_LOCUS12866</name>
</gene>
<dbReference type="Gene3D" id="2.30.30.140">
    <property type="match status" value="1"/>
</dbReference>
<dbReference type="PANTHER" id="PTHR15999">
    <property type="entry name" value="ZINC FINGER CW-TYPE PWWP DOMAIN PROTEIN 1"/>
    <property type="match status" value="1"/>
</dbReference>
<evidence type="ECO:0000256" key="2">
    <source>
        <dbReference type="ARBA" id="ARBA00022771"/>
    </source>
</evidence>
<feature type="compositionally biased region" description="Polar residues" evidence="4">
    <location>
        <begin position="347"/>
        <end position="363"/>
    </location>
</feature>
<keyword evidence="2" id="KW-0863">Zinc-finger</keyword>
<feature type="compositionally biased region" description="Basic residues" evidence="4">
    <location>
        <begin position="565"/>
        <end position="577"/>
    </location>
</feature>
<dbReference type="AlphaFoldDB" id="A0A9P0HLZ3"/>
<protein>
    <recommendedName>
        <fullName evidence="5">CW-type domain-containing protein</fullName>
    </recommendedName>
</protein>
<keyword evidence="3" id="KW-0862">Zinc</keyword>
<proteinExistence type="predicted"/>
<feature type="region of interest" description="Disordered" evidence="4">
    <location>
        <begin position="277"/>
        <end position="896"/>
    </location>
</feature>
<feature type="domain" description="CW-type" evidence="5">
    <location>
        <begin position="32"/>
        <end position="84"/>
    </location>
</feature>
<keyword evidence="7" id="KW-1185">Reference proteome</keyword>
<feature type="region of interest" description="Disordered" evidence="4">
    <location>
        <begin position="945"/>
        <end position="965"/>
    </location>
</feature>
<keyword evidence="1" id="KW-0479">Metal-binding</keyword>
<dbReference type="InterPro" id="IPR042778">
    <property type="entry name" value="ZCWPW1/ZCWPW2"/>
</dbReference>
<dbReference type="PROSITE" id="PS51050">
    <property type="entry name" value="ZF_CW"/>
    <property type="match status" value="1"/>
</dbReference>
<feature type="compositionally biased region" description="Polar residues" evidence="4">
    <location>
        <begin position="385"/>
        <end position="402"/>
    </location>
</feature>
<dbReference type="SUPFAM" id="SSF63748">
    <property type="entry name" value="Tudor/PWWP/MBT"/>
    <property type="match status" value="1"/>
</dbReference>
<dbReference type="GO" id="GO:0005634">
    <property type="term" value="C:nucleus"/>
    <property type="evidence" value="ECO:0007669"/>
    <property type="project" value="TreeGrafter"/>
</dbReference>
<accession>A0A9P0HLZ3</accession>
<organism evidence="6 7">
    <name type="scientific">Nezara viridula</name>
    <name type="common">Southern green stink bug</name>
    <name type="synonym">Cimex viridulus</name>
    <dbReference type="NCBI Taxonomy" id="85310"/>
    <lineage>
        <taxon>Eukaryota</taxon>
        <taxon>Metazoa</taxon>
        <taxon>Ecdysozoa</taxon>
        <taxon>Arthropoda</taxon>
        <taxon>Hexapoda</taxon>
        <taxon>Insecta</taxon>
        <taxon>Pterygota</taxon>
        <taxon>Neoptera</taxon>
        <taxon>Paraneoptera</taxon>
        <taxon>Hemiptera</taxon>
        <taxon>Heteroptera</taxon>
        <taxon>Panheteroptera</taxon>
        <taxon>Pentatomomorpha</taxon>
        <taxon>Pentatomoidea</taxon>
        <taxon>Pentatomidae</taxon>
        <taxon>Pentatominae</taxon>
        <taxon>Nezara</taxon>
    </lineage>
</organism>
<dbReference type="OrthoDB" id="757982at2759"/>
<feature type="compositionally biased region" description="Polar residues" evidence="4">
    <location>
        <begin position="676"/>
        <end position="688"/>
    </location>
</feature>
<feature type="compositionally biased region" description="Basic and acidic residues" evidence="4">
    <location>
        <begin position="689"/>
        <end position="713"/>
    </location>
</feature>
<evidence type="ECO:0000313" key="7">
    <source>
        <dbReference type="Proteomes" id="UP001152798"/>
    </source>
</evidence>
<feature type="compositionally biased region" description="Polar residues" evidence="4">
    <location>
        <begin position="954"/>
        <end position="965"/>
    </location>
</feature>
<dbReference type="InterPro" id="IPR011124">
    <property type="entry name" value="Znf_CW"/>
</dbReference>
<evidence type="ECO:0000256" key="1">
    <source>
        <dbReference type="ARBA" id="ARBA00022723"/>
    </source>
</evidence>
<feature type="compositionally biased region" description="Basic residues" evidence="4">
    <location>
        <begin position="815"/>
        <end position="828"/>
    </location>
</feature>
<dbReference type="PANTHER" id="PTHR15999:SF2">
    <property type="entry name" value="ZINC FINGER CW-TYPE PWWP DOMAIN PROTEIN 1"/>
    <property type="match status" value="1"/>
</dbReference>
<reference evidence="6" key="1">
    <citation type="submission" date="2022-01" db="EMBL/GenBank/DDBJ databases">
        <authorList>
            <person name="King R."/>
        </authorList>
    </citation>
    <scope>NUCLEOTIDE SEQUENCE</scope>
</reference>
<dbReference type="CDD" id="cd20145">
    <property type="entry name" value="PWWP_ZCWPW1"/>
    <property type="match status" value="1"/>
</dbReference>
<dbReference type="Gene3D" id="3.30.40.100">
    <property type="match status" value="1"/>
</dbReference>
<name>A0A9P0HLZ3_NEZVI</name>
<evidence type="ECO:0000256" key="3">
    <source>
        <dbReference type="ARBA" id="ARBA00022833"/>
    </source>
</evidence>
<feature type="compositionally biased region" description="Low complexity" evidence="4">
    <location>
        <begin position="649"/>
        <end position="669"/>
    </location>
</feature>